<comment type="similarity">
    <text evidence="1">Belongs to the YggT family.</text>
</comment>
<keyword evidence="2" id="KW-0472">Membrane</keyword>
<evidence type="ECO:0000256" key="1">
    <source>
        <dbReference type="ARBA" id="ARBA00010894"/>
    </source>
</evidence>
<dbReference type="PANTHER" id="PTHR33219">
    <property type="entry name" value="YLMG HOMOLOG PROTEIN 2, CHLOROPLASTIC"/>
    <property type="match status" value="1"/>
</dbReference>
<proteinExistence type="inferred from homology"/>
<dbReference type="Pfam" id="PF02325">
    <property type="entry name" value="CCB3_YggT"/>
    <property type="match status" value="1"/>
</dbReference>
<dbReference type="EMBL" id="NOKQ01000134">
    <property type="protein sequence ID" value="OZS79217.1"/>
    <property type="molecule type" value="Genomic_DNA"/>
</dbReference>
<evidence type="ECO:0008006" key="5">
    <source>
        <dbReference type="Google" id="ProtNLM"/>
    </source>
</evidence>
<comment type="caution">
    <text evidence="3">The sequence shown here is derived from an EMBL/GenBank/DDBJ whole genome shotgun (WGS) entry which is preliminary data.</text>
</comment>
<dbReference type="InterPro" id="IPR003425">
    <property type="entry name" value="CCB3/YggT"/>
</dbReference>
<dbReference type="PANTHER" id="PTHR33219:SF14">
    <property type="entry name" value="PROTEIN COFACTOR ASSEMBLY OF COMPLEX C SUBUNIT B CCB3, CHLOROPLASTIC-RELATED"/>
    <property type="match status" value="1"/>
</dbReference>
<organism evidence="3 4">
    <name type="scientific">Tetzosporium hominis</name>
    <dbReference type="NCBI Taxonomy" id="2020506"/>
    <lineage>
        <taxon>Bacteria</taxon>
        <taxon>Bacillati</taxon>
        <taxon>Bacillota</taxon>
        <taxon>Bacilli</taxon>
        <taxon>Bacillales</taxon>
        <taxon>Caryophanaceae</taxon>
        <taxon>Tetzosporium</taxon>
    </lineage>
</organism>
<keyword evidence="2" id="KW-0812">Transmembrane</keyword>
<name>A0A264W848_9BACL</name>
<feature type="transmembrane region" description="Helical" evidence="2">
    <location>
        <begin position="65"/>
        <end position="88"/>
    </location>
</feature>
<evidence type="ECO:0000313" key="3">
    <source>
        <dbReference type="EMBL" id="OZS79217.1"/>
    </source>
</evidence>
<dbReference type="AlphaFoldDB" id="A0A264W848"/>
<gene>
    <name evidence="3" type="ORF">CF394_02015</name>
</gene>
<sequence>MSIALLFYILDIAFSIYTYMIIGYILMSWIPSLQQSAIGQFLATLVEPYLSIFRKIIPPIGMIDLSPIIAIIALNFASFGIKQVLLWIF</sequence>
<dbReference type="RefSeq" id="WP_094941596.1">
    <property type="nucleotide sequence ID" value="NZ_NOKQ01000134.1"/>
</dbReference>
<accession>A0A264W848</accession>
<dbReference type="OrthoDB" id="47652at2"/>
<evidence type="ECO:0000256" key="2">
    <source>
        <dbReference type="SAM" id="Phobius"/>
    </source>
</evidence>
<keyword evidence="4" id="KW-1185">Reference proteome</keyword>
<dbReference type="Proteomes" id="UP000217065">
    <property type="component" value="Unassembled WGS sequence"/>
</dbReference>
<keyword evidence="2" id="KW-1133">Transmembrane helix</keyword>
<protein>
    <recommendedName>
        <fullName evidence="5">YggT family protein</fullName>
    </recommendedName>
</protein>
<dbReference type="GO" id="GO:0016020">
    <property type="term" value="C:membrane"/>
    <property type="evidence" value="ECO:0007669"/>
    <property type="project" value="InterPro"/>
</dbReference>
<evidence type="ECO:0000313" key="4">
    <source>
        <dbReference type="Proteomes" id="UP000217065"/>
    </source>
</evidence>
<reference evidence="3 4" key="1">
    <citation type="submission" date="2017-07" db="EMBL/GenBank/DDBJ databases">
        <title>Tetzosporium hominis gen.nov. sp.nov.</title>
        <authorList>
            <person name="Tetz G."/>
            <person name="Tetz V."/>
        </authorList>
    </citation>
    <scope>NUCLEOTIDE SEQUENCE [LARGE SCALE GENOMIC DNA]</scope>
    <source>
        <strain evidence="3 4">VT-49</strain>
    </source>
</reference>
<feature type="transmembrane region" description="Helical" evidence="2">
    <location>
        <begin position="5"/>
        <end position="27"/>
    </location>
</feature>